<evidence type="ECO:0000313" key="2">
    <source>
        <dbReference type="EMBL" id="MFD1631639.1"/>
    </source>
</evidence>
<protein>
    <submittedName>
        <fullName evidence="2">Type IX secretion system membrane protein PorP/SprF</fullName>
    </submittedName>
</protein>
<dbReference type="RefSeq" id="WP_379664007.1">
    <property type="nucleotide sequence ID" value="NZ_JBHUDG010000049.1"/>
</dbReference>
<dbReference type="Pfam" id="PF11751">
    <property type="entry name" value="PorP_SprF"/>
    <property type="match status" value="1"/>
</dbReference>
<sequence length="325" mass="36484">MMKKVYFLFFCLVFSLSASAQQDANFSQYIFNTIHINPAYAGYKNNIYLQSNYRKQWTGVEGAPETFSLSGDMLLMNEKVGLSLMVNKDKIGVQNDLSIYGGYAYHVYLNQENSKISFGINAGFLQTSLNGNLFDPNDSGDDYIPISSQSNLLPDARFGVLFSNATFFTGISASNILSNFSFGKKKSDWYIGLKPHLYLLGGMILNVSDDIILKPIALLKDDFGGPTNLDLNGFILLREKIWLGAMYRTGVKLYDKSNLQKDLQKSSATGIMMEIFPTQKLRIGYSFDYSLNKLRGENNGTHEISIGLYLRDLNNTKNGFTGCYF</sequence>
<dbReference type="Proteomes" id="UP001597118">
    <property type="component" value="Unassembled WGS sequence"/>
</dbReference>
<name>A0ABW4IHZ1_9SPHI</name>
<keyword evidence="1" id="KW-0732">Signal</keyword>
<comment type="caution">
    <text evidence="2">The sequence shown here is derived from an EMBL/GenBank/DDBJ whole genome shotgun (WGS) entry which is preliminary data.</text>
</comment>
<reference evidence="3" key="1">
    <citation type="journal article" date="2019" name="Int. J. Syst. Evol. Microbiol.">
        <title>The Global Catalogue of Microorganisms (GCM) 10K type strain sequencing project: providing services to taxonomists for standard genome sequencing and annotation.</title>
        <authorList>
            <consortium name="The Broad Institute Genomics Platform"/>
            <consortium name="The Broad Institute Genome Sequencing Center for Infectious Disease"/>
            <person name="Wu L."/>
            <person name="Ma J."/>
        </authorList>
    </citation>
    <scope>NUCLEOTIDE SEQUENCE [LARGE SCALE GENOMIC DNA]</scope>
    <source>
        <strain evidence="3">CCUG 53762</strain>
    </source>
</reference>
<feature type="signal peptide" evidence="1">
    <location>
        <begin position="1"/>
        <end position="20"/>
    </location>
</feature>
<dbReference type="EMBL" id="JBHUDG010000049">
    <property type="protein sequence ID" value="MFD1631639.1"/>
    <property type="molecule type" value="Genomic_DNA"/>
</dbReference>
<feature type="chain" id="PRO_5045929606" evidence="1">
    <location>
        <begin position="21"/>
        <end position="325"/>
    </location>
</feature>
<evidence type="ECO:0000256" key="1">
    <source>
        <dbReference type="SAM" id="SignalP"/>
    </source>
</evidence>
<keyword evidence="3" id="KW-1185">Reference proteome</keyword>
<organism evidence="2 3">
    <name type="scientific">Pseudopedobacter beijingensis</name>
    <dbReference type="NCBI Taxonomy" id="1207056"/>
    <lineage>
        <taxon>Bacteria</taxon>
        <taxon>Pseudomonadati</taxon>
        <taxon>Bacteroidota</taxon>
        <taxon>Sphingobacteriia</taxon>
        <taxon>Sphingobacteriales</taxon>
        <taxon>Sphingobacteriaceae</taxon>
        <taxon>Pseudopedobacter</taxon>
    </lineage>
</organism>
<gene>
    <name evidence="2" type="ORF">ACFSAH_17320</name>
</gene>
<proteinExistence type="predicted"/>
<dbReference type="NCBIfam" id="TIGR03519">
    <property type="entry name" value="T9SS_PorP_fam"/>
    <property type="match status" value="1"/>
</dbReference>
<accession>A0ABW4IHZ1</accession>
<evidence type="ECO:0000313" key="3">
    <source>
        <dbReference type="Proteomes" id="UP001597118"/>
    </source>
</evidence>
<dbReference type="InterPro" id="IPR019861">
    <property type="entry name" value="PorP/SprF_Bacteroidetes"/>
</dbReference>